<dbReference type="Pfam" id="PF12572">
    <property type="entry name" value="DUF3752"/>
    <property type="match status" value="1"/>
</dbReference>
<sequence length="318" mass="35143">MSRPIGPALPPHLAKAAAEQTREDDDASPPPPPPTTTSNRVNEAEKEEEEESYGPSLPPELQAARQAPSRNVVGPTMPTKPTTTIANTAGGYGSSDDDDDDIGPMPLPAEAAAVMAEIEQQQRIAEIEARASGRATDAAAADKEEDANKLTRGEWMLVPPTAQLSTDPLQKRPTGFRQVEGRGYRGPREEQEQFLWTESPAEREQRIAREQKEKAQGRQPTRHRPVASEQQQQPALHSAVPASRGPSLMEQHMAKLKEQKKDKTKTKRPSMHGAEAADEDDGRFDRERDMAVQRVDVKRQRTMLQKGNLLSDRFSRGK</sequence>
<name>A0A4P9Z2Z3_9FUNG</name>
<organism evidence="3 4">
    <name type="scientific">Syncephalis pseudoplumigaleata</name>
    <dbReference type="NCBI Taxonomy" id="1712513"/>
    <lineage>
        <taxon>Eukaryota</taxon>
        <taxon>Fungi</taxon>
        <taxon>Fungi incertae sedis</taxon>
        <taxon>Zoopagomycota</taxon>
        <taxon>Zoopagomycotina</taxon>
        <taxon>Zoopagomycetes</taxon>
        <taxon>Zoopagales</taxon>
        <taxon>Piptocephalidaceae</taxon>
        <taxon>Syncephalis</taxon>
    </lineage>
</organism>
<feature type="domain" description="DUF3752" evidence="2">
    <location>
        <begin position="160"/>
        <end position="315"/>
    </location>
</feature>
<accession>A0A4P9Z2Z3</accession>
<feature type="compositionally biased region" description="Basic and acidic residues" evidence="1">
    <location>
        <begin position="179"/>
        <end position="191"/>
    </location>
</feature>
<protein>
    <recommendedName>
        <fullName evidence="2">DUF3752 domain-containing protein</fullName>
    </recommendedName>
</protein>
<feature type="compositionally biased region" description="Basic and acidic residues" evidence="1">
    <location>
        <begin position="200"/>
        <end position="216"/>
    </location>
</feature>
<evidence type="ECO:0000313" key="3">
    <source>
        <dbReference type="EMBL" id="RKP26796.1"/>
    </source>
</evidence>
<dbReference type="PANTHER" id="PTHR46370">
    <property type="entry name" value="GPALPP MOTIFS-CONTAINING PROTEIN 1"/>
    <property type="match status" value="1"/>
</dbReference>
<feature type="compositionally biased region" description="Basic and acidic residues" evidence="1">
    <location>
        <begin position="140"/>
        <end position="152"/>
    </location>
</feature>
<dbReference type="InterPro" id="IPR046331">
    <property type="entry name" value="GPAM1-like"/>
</dbReference>
<dbReference type="PANTHER" id="PTHR46370:SF1">
    <property type="entry name" value="GPALPP MOTIFS-CONTAINING PROTEIN 1"/>
    <property type="match status" value="1"/>
</dbReference>
<dbReference type="AlphaFoldDB" id="A0A4P9Z2Z3"/>
<reference evidence="4" key="1">
    <citation type="journal article" date="2018" name="Nat. Microbiol.">
        <title>Leveraging single-cell genomics to expand the fungal tree of life.</title>
        <authorList>
            <person name="Ahrendt S.R."/>
            <person name="Quandt C.A."/>
            <person name="Ciobanu D."/>
            <person name="Clum A."/>
            <person name="Salamov A."/>
            <person name="Andreopoulos B."/>
            <person name="Cheng J.F."/>
            <person name="Woyke T."/>
            <person name="Pelin A."/>
            <person name="Henrissat B."/>
            <person name="Reynolds N.K."/>
            <person name="Benny G.L."/>
            <person name="Smith M.E."/>
            <person name="James T.Y."/>
            <person name="Grigoriev I.V."/>
        </authorList>
    </citation>
    <scope>NUCLEOTIDE SEQUENCE [LARGE SCALE GENOMIC DNA]</scope>
    <source>
        <strain evidence="4">Benny S71-1</strain>
    </source>
</reference>
<proteinExistence type="predicted"/>
<feature type="compositionally biased region" description="Basic and acidic residues" evidence="1">
    <location>
        <begin position="252"/>
        <end position="261"/>
    </location>
</feature>
<feature type="region of interest" description="Disordered" evidence="1">
    <location>
        <begin position="129"/>
        <end position="286"/>
    </location>
</feature>
<dbReference type="OrthoDB" id="73491at2759"/>
<feature type="region of interest" description="Disordered" evidence="1">
    <location>
        <begin position="1"/>
        <end position="108"/>
    </location>
</feature>
<evidence type="ECO:0000259" key="2">
    <source>
        <dbReference type="Pfam" id="PF12572"/>
    </source>
</evidence>
<evidence type="ECO:0000313" key="4">
    <source>
        <dbReference type="Proteomes" id="UP000278143"/>
    </source>
</evidence>
<gene>
    <name evidence="3" type="ORF">SYNPS1DRAFT_27523</name>
</gene>
<keyword evidence="4" id="KW-1185">Reference proteome</keyword>
<dbReference type="EMBL" id="KZ989332">
    <property type="protein sequence ID" value="RKP26796.1"/>
    <property type="molecule type" value="Genomic_DNA"/>
</dbReference>
<dbReference type="Proteomes" id="UP000278143">
    <property type="component" value="Unassembled WGS sequence"/>
</dbReference>
<evidence type="ECO:0000256" key="1">
    <source>
        <dbReference type="SAM" id="MobiDB-lite"/>
    </source>
</evidence>
<dbReference type="InterPro" id="IPR022226">
    <property type="entry name" value="DUF3752"/>
</dbReference>